<comment type="caution">
    <text evidence="4">The sequence shown here is derived from an EMBL/GenBank/DDBJ whole genome shotgun (WGS) entry which is preliminary data.</text>
</comment>
<accession>A0A926KSR3</accession>
<sequence length="156" mass="17538">MKASDIMVSQVVKVLEGDTIRTVLEKFVTHRIGGMPVVNHCNQIKGYISDGDIMRAVGCQTKVVIASPFFSSIWHDTQTMEDKYRDVIAANVMDIATRRVVTVHVDLPADEVATILGRRHLKKVIVEKNDGYLAGIISRGDMVRFLNDQYLHKRLS</sequence>
<evidence type="ECO:0000256" key="2">
    <source>
        <dbReference type="PROSITE-ProRule" id="PRU00703"/>
    </source>
</evidence>
<evidence type="ECO:0000313" key="5">
    <source>
        <dbReference type="Proteomes" id="UP000650466"/>
    </source>
</evidence>
<evidence type="ECO:0000313" key="4">
    <source>
        <dbReference type="EMBL" id="MBD0382471.1"/>
    </source>
</evidence>
<protein>
    <submittedName>
        <fullName evidence="4">CBS domain-containing protein</fullName>
    </submittedName>
</protein>
<dbReference type="Proteomes" id="UP000650466">
    <property type="component" value="Unassembled WGS sequence"/>
</dbReference>
<dbReference type="Gene3D" id="3.10.580.10">
    <property type="entry name" value="CBS-domain"/>
    <property type="match status" value="1"/>
</dbReference>
<dbReference type="RefSeq" id="WP_188176251.1">
    <property type="nucleotide sequence ID" value="NZ_JACVVD010000007.1"/>
</dbReference>
<dbReference type="SUPFAM" id="SSF54631">
    <property type="entry name" value="CBS-domain pair"/>
    <property type="match status" value="1"/>
</dbReference>
<dbReference type="PROSITE" id="PS51371">
    <property type="entry name" value="CBS"/>
    <property type="match status" value="2"/>
</dbReference>
<dbReference type="InterPro" id="IPR000644">
    <property type="entry name" value="CBS_dom"/>
</dbReference>
<dbReference type="PANTHER" id="PTHR43080:SF2">
    <property type="entry name" value="CBS DOMAIN-CONTAINING PROTEIN"/>
    <property type="match status" value="1"/>
</dbReference>
<reference evidence="4" key="1">
    <citation type="submission" date="2020-09" db="EMBL/GenBank/DDBJ databases">
        <title>Draft Genome Sequence of Paenibacillus sp. WST5.</title>
        <authorList>
            <person name="Bao Z."/>
        </authorList>
    </citation>
    <scope>NUCLEOTIDE SEQUENCE</scope>
    <source>
        <strain evidence="4">WST5</strain>
    </source>
</reference>
<name>A0A926KSR3_9BACL</name>
<evidence type="ECO:0000256" key="1">
    <source>
        <dbReference type="ARBA" id="ARBA00023122"/>
    </source>
</evidence>
<dbReference type="AlphaFoldDB" id="A0A926KSR3"/>
<evidence type="ECO:0000259" key="3">
    <source>
        <dbReference type="PROSITE" id="PS51371"/>
    </source>
</evidence>
<gene>
    <name evidence="4" type="ORF">ICC18_20340</name>
</gene>
<dbReference type="InterPro" id="IPR051257">
    <property type="entry name" value="Diverse_CBS-Domain"/>
</dbReference>
<keyword evidence="5" id="KW-1185">Reference proteome</keyword>
<dbReference type="InterPro" id="IPR046342">
    <property type="entry name" value="CBS_dom_sf"/>
</dbReference>
<feature type="domain" description="CBS" evidence="3">
    <location>
        <begin position="7"/>
        <end position="63"/>
    </location>
</feature>
<dbReference type="SMART" id="SM00116">
    <property type="entry name" value="CBS"/>
    <property type="match status" value="2"/>
</dbReference>
<dbReference type="Pfam" id="PF00571">
    <property type="entry name" value="CBS"/>
    <property type="match status" value="2"/>
</dbReference>
<dbReference type="PANTHER" id="PTHR43080">
    <property type="entry name" value="CBS DOMAIN-CONTAINING PROTEIN CBSX3, MITOCHONDRIAL"/>
    <property type="match status" value="1"/>
</dbReference>
<feature type="domain" description="CBS" evidence="3">
    <location>
        <begin position="96"/>
        <end position="154"/>
    </location>
</feature>
<keyword evidence="1 2" id="KW-0129">CBS domain</keyword>
<organism evidence="4 5">
    <name type="scientific">Paenibacillus sedimenti</name>
    <dbReference type="NCBI Taxonomy" id="2770274"/>
    <lineage>
        <taxon>Bacteria</taxon>
        <taxon>Bacillati</taxon>
        <taxon>Bacillota</taxon>
        <taxon>Bacilli</taxon>
        <taxon>Bacillales</taxon>
        <taxon>Paenibacillaceae</taxon>
        <taxon>Paenibacillus</taxon>
    </lineage>
</organism>
<dbReference type="EMBL" id="JACVVD010000007">
    <property type="protein sequence ID" value="MBD0382471.1"/>
    <property type="molecule type" value="Genomic_DNA"/>
</dbReference>
<proteinExistence type="predicted"/>